<dbReference type="AlphaFoldDB" id="A0A6G1MJX5"/>
<dbReference type="Proteomes" id="UP000614610">
    <property type="component" value="Unassembled WGS sequence"/>
</dbReference>
<name>A0A6G1MJX5_ORBOL</name>
<dbReference type="EMBL" id="WIPF01000021">
    <property type="protein sequence ID" value="KAF3226957.1"/>
    <property type="molecule type" value="Genomic_DNA"/>
</dbReference>
<dbReference type="OrthoDB" id="5293989at2759"/>
<dbReference type="EMBL" id="WIWT01000033">
    <property type="protein sequence ID" value="KAF3211589.1"/>
    <property type="molecule type" value="Genomic_DNA"/>
</dbReference>
<evidence type="ECO:0000313" key="5">
    <source>
        <dbReference type="Proteomes" id="UP000483672"/>
    </source>
</evidence>
<evidence type="ECO:0000313" key="4">
    <source>
        <dbReference type="Proteomes" id="UP000472727"/>
    </source>
</evidence>
<evidence type="ECO:0000313" key="2">
    <source>
        <dbReference type="EMBL" id="KAF3211589.1"/>
    </source>
</evidence>
<sequence length="250" mass="28970">MSSNQEGLASLRSQTGIGPPRIQVYDSQRNTIYKREVPALTIPTQLICKVTYVIRTLEDRIAEEFSARLFSTALRTPKSYGSVHQALYQETFGRAGLSIYGQHRPGYKPHRPIPPNWRRNRETPVYRPSDIKIYEQYPLHYRCNLLFIDILKEMGIDPMDWMMVQRKMALSASLFENEPPLRTDANTWGPAAKSLAEKMSPRWKPAFTMPLCRIVERAMKLSTRESDKIIKMVFPDVFGPLRDSMRMPLF</sequence>
<dbReference type="Proteomes" id="UP000472727">
    <property type="component" value="Unassembled WGS sequence"/>
</dbReference>
<accession>A0A6G1MJX5</accession>
<proteinExistence type="predicted"/>
<gene>
    <name evidence="1" type="ORF">TWF106_010202</name>
    <name evidence="3" type="ORF">TWF191_004316</name>
    <name evidence="2" type="ORF">TWF679_006394</name>
</gene>
<organism evidence="3 5">
    <name type="scientific">Orbilia oligospora</name>
    <name type="common">Nematode-trapping fungus</name>
    <name type="synonym">Arthrobotrys oligospora</name>
    <dbReference type="NCBI Taxonomy" id="2813651"/>
    <lineage>
        <taxon>Eukaryota</taxon>
        <taxon>Fungi</taxon>
        <taxon>Dikarya</taxon>
        <taxon>Ascomycota</taxon>
        <taxon>Pezizomycotina</taxon>
        <taxon>Orbiliomycetes</taxon>
        <taxon>Orbiliales</taxon>
        <taxon>Orbiliaceae</taxon>
        <taxon>Orbilia</taxon>
    </lineage>
</organism>
<protein>
    <submittedName>
        <fullName evidence="3">Uncharacterized protein</fullName>
    </submittedName>
</protein>
<dbReference type="EMBL" id="WIWS01000074">
    <property type="protein sequence ID" value="KAF3211480.1"/>
    <property type="molecule type" value="Genomic_DNA"/>
</dbReference>
<dbReference type="Proteomes" id="UP000483672">
    <property type="component" value="Unassembled WGS sequence"/>
</dbReference>
<evidence type="ECO:0000313" key="1">
    <source>
        <dbReference type="EMBL" id="KAF3211480.1"/>
    </source>
</evidence>
<evidence type="ECO:0000313" key="3">
    <source>
        <dbReference type="EMBL" id="KAF3226957.1"/>
    </source>
</evidence>
<reference evidence="4 5" key="1">
    <citation type="submission" date="2019-06" db="EMBL/GenBank/DDBJ databases">
        <authorList>
            <person name="Palmer J.M."/>
        </authorList>
    </citation>
    <scope>NUCLEOTIDE SEQUENCE [LARGE SCALE GENOMIC DNA]</scope>
    <source>
        <strain evidence="1 4">TWF106</strain>
        <strain evidence="3 5">TWF191</strain>
        <strain evidence="2">TWF679</strain>
    </source>
</reference>
<comment type="caution">
    <text evidence="3">The sequence shown here is derived from an EMBL/GenBank/DDBJ whole genome shotgun (WGS) entry which is preliminary data.</text>
</comment>